<evidence type="ECO:0000313" key="3">
    <source>
        <dbReference type="EMBL" id="CAE6946248.1"/>
    </source>
</evidence>
<proteinExistence type="predicted"/>
<dbReference type="InterPro" id="IPR013762">
    <property type="entry name" value="Integrase-like_cat_sf"/>
</dbReference>
<dbReference type="EMBL" id="CAJNDS010000078">
    <property type="protein sequence ID" value="CAE6946248.1"/>
    <property type="molecule type" value="Genomic_DNA"/>
</dbReference>
<protein>
    <submittedName>
        <fullName evidence="3">Uncharacterized protein</fullName>
    </submittedName>
</protein>
<dbReference type="AlphaFoldDB" id="A0A812H7N5"/>
<dbReference type="Proteomes" id="UP000604046">
    <property type="component" value="Unassembled WGS sequence"/>
</dbReference>
<organism evidence="3 4">
    <name type="scientific">Symbiodinium natans</name>
    <dbReference type="NCBI Taxonomy" id="878477"/>
    <lineage>
        <taxon>Eukaryota</taxon>
        <taxon>Sar</taxon>
        <taxon>Alveolata</taxon>
        <taxon>Dinophyceae</taxon>
        <taxon>Suessiales</taxon>
        <taxon>Symbiodiniaceae</taxon>
        <taxon>Symbiodinium</taxon>
    </lineage>
</organism>
<dbReference type="GO" id="GO:0006310">
    <property type="term" value="P:DNA recombination"/>
    <property type="evidence" value="ECO:0007669"/>
    <property type="project" value="UniProtKB-KW"/>
</dbReference>
<dbReference type="InterPro" id="IPR011010">
    <property type="entry name" value="DNA_brk_join_enz"/>
</dbReference>
<keyword evidence="4" id="KW-1185">Reference proteome</keyword>
<dbReference type="Gene3D" id="1.10.443.10">
    <property type="entry name" value="Intergrase catalytic core"/>
    <property type="match status" value="1"/>
</dbReference>
<sequence length="1088" mass="118925">MNSQEAFLRGPSRFLPTGPQLCMVHVPAFHSCLVGSVTDRRDFYSQARVSAERGLSNAIGPAVHLSDLAGTAAYDAFLLKEALQKRRKRRLKGDGLEGDSPRSILAGPPSSVHGTFLALLQGDAGGVEYATAGHEGLLQTFGLLDSEWGRLQSKHTVHAHGPWDGLIIDDFFALSLECASFLPGSGLSASEAKLRVAKAAYASEQLPGADDKDIWGKGHFKVAGAEIDSSVECVRDGLTTIGCPAKKRLGLAALSIRAACWPLLSSELCSMLAGSWVSCLLYRRCLMSCLDGLFALGKSMPDAPAGSAAVLLPRKVAGELQLLALLAPVMCTNASASPADFICSTDASTAKGAYCRKAVDPEASLHCWLASDLKGRHIRLTHPGATSEVVHEALDFAASSTSLCQPETQRIKKPLACTYDFLQICGSGSVTQHIRSRGLCSGPVIDLSRSKQYDLSQIHVVEWVCFLLQDGRLKSVLLEPPCATFRCAARSTCRSYDGNSLAFAGFIIFLVAVRTGTPALLVQPRRSKMRKELALLGNLIDISFIQRKCPGQHQHVRIQGGLEKATAVSQDKFAGAVAKTFAKAIFSRPTPAEAPKTGLENVAINDLLVSGSWVLGRSWVWRALAKGRSSSHLLRPVLCRAAAWQVAGGIYAGYHHAPTRLNTADDPTRDRTVREAAGLSLVAVASDTFLSSLLELAKLSAPVGAWFRLALLLSFKEGPRPPRREFDSSLGYPGEGPLSPRNHQDRQRQGSRAGRSLPEGRPVLLRTSNNRDKLLHGFDAWLRVIGSSLQFLLTTEASPAETIVGYLCRYGRELFDAGRPYWHYAETINAIAAKRPSLRRQLQGAWDLAFQWMSLEPHTHHVAMPAVILLSMLSLSLLWGWRLEAGIFALAWGGLLRIGEATGSLRASLVLPRDVLFANPYVLLRIVEPKTRFRAARHQAAKVDQEDLVKCIDMAFASLPASSRLWPMSSQTLRRRFDSILDRLGVPTARNHARPLDLGSFRPGGATHQLQVSEDAELVRRRGRWMSHRVMEVYLQEVMSSVFYPSLPVHVRENVMEAAVSFPAILEQSVQWTRQKIPTEVWYSLWCC</sequence>
<dbReference type="GO" id="GO:0015074">
    <property type="term" value="P:DNA integration"/>
    <property type="evidence" value="ECO:0007669"/>
    <property type="project" value="InterPro"/>
</dbReference>
<keyword evidence="1" id="KW-0233">DNA recombination</keyword>
<gene>
    <name evidence="3" type="ORF">SNAT2548_LOCUS1404</name>
</gene>
<evidence type="ECO:0000256" key="2">
    <source>
        <dbReference type="SAM" id="MobiDB-lite"/>
    </source>
</evidence>
<accession>A0A812H7N5</accession>
<dbReference type="SUPFAM" id="SSF56349">
    <property type="entry name" value="DNA breaking-rejoining enzymes"/>
    <property type="match status" value="1"/>
</dbReference>
<name>A0A812H7N5_9DINO</name>
<dbReference type="OrthoDB" id="442379at2759"/>
<evidence type="ECO:0000313" key="4">
    <source>
        <dbReference type="Proteomes" id="UP000604046"/>
    </source>
</evidence>
<dbReference type="GO" id="GO:0003677">
    <property type="term" value="F:DNA binding"/>
    <property type="evidence" value="ECO:0007669"/>
    <property type="project" value="InterPro"/>
</dbReference>
<evidence type="ECO:0000256" key="1">
    <source>
        <dbReference type="ARBA" id="ARBA00023172"/>
    </source>
</evidence>
<feature type="region of interest" description="Disordered" evidence="2">
    <location>
        <begin position="721"/>
        <end position="763"/>
    </location>
</feature>
<reference evidence="3" key="1">
    <citation type="submission" date="2021-02" db="EMBL/GenBank/DDBJ databases">
        <authorList>
            <person name="Dougan E. K."/>
            <person name="Rhodes N."/>
            <person name="Thang M."/>
            <person name="Chan C."/>
        </authorList>
    </citation>
    <scope>NUCLEOTIDE SEQUENCE</scope>
</reference>
<comment type="caution">
    <text evidence="3">The sequence shown here is derived from an EMBL/GenBank/DDBJ whole genome shotgun (WGS) entry which is preliminary data.</text>
</comment>